<dbReference type="FunFam" id="3.20.20.70:FF:000030">
    <property type="entry name" value="Nicotinate-nucleotide pyrophosphorylase, carboxylating"/>
    <property type="match status" value="1"/>
</dbReference>
<proteinExistence type="inferred from homology"/>
<dbReference type="FunFam" id="3.90.1170.20:FF:000001">
    <property type="entry name" value="Nicotinate-nucleotide diphosphorylase (Carboxylating)"/>
    <property type="match status" value="1"/>
</dbReference>
<dbReference type="SUPFAM" id="SSF54675">
    <property type="entry name" value="Nicotinate/Quinolinate PRTase N-terminal domain-like"/>
    <property type="match status" value="1"/>
</dbReference>
<keyword evidence="7 12" id="KW-0328">Glycosyltransferase</keyword>
<dbReference type="PIRSF" id="PIRSF006250">
    <property type="entry name" value="NadC_ModD"/>
    <property type="match status" value="1"/>
</dbReference>
<dbReference type="InterPro" id="IPR027277">
    <property type="entry name" value="NadC/ModD"/>
</dbReference>
<evidence type="ECO:0000256" key="11">
    <source>
        <dbReference type="ARBA" id="ARBA00069173"/>
    </source>
</evidence>
<reference evidence="16" key="1">
    <citation type="submission" date="2017-11" db="EMBL/GenBank/DDBJ databases">
        <authorList>
            <person name="Chan K.G."/>
            <person name="Lee L.S."/>
        </authorList>
    </citation>
    <scope>NUCLEOTIDE SEQUENCE [LARGE SCALE GENOMIC DNA]</scope>
    <source>
        <strain evidence="16">DSM 100970</strain>
    </source>
</reference>
<dbReference type="Pfam" id="PF01729">
    <property type="entry name" value="QRPTase_C"/>
    <property type="match status" value="1"/>
</dbReference>
<dbReference type="Gene3D" id="3.90.1170.20">
    <property type="entry name" value="Quinolinate phosphoribosyl transferase, N-terminal domain"/>
    <property type="match status" value="1"/>
</dbReference>
<evidence type="ECO:0000256" key="5">
    <source>
        <dbReference type="ARBA" id="ARBA00011944"/>
    </source>
</evidence>
<dbReference type="KEGG" id="nba:CUN60_08890"/>
<evidence type="ECO:0000256" key="9">
    <source>
        <dbReference type="ARBA" id="ARBA00033102"/>
    </source>
</evidence>
<accession>A0A2I7N7H7</accession>
<sequence>MNHLLPDYLINKLVAEALAEDLNNTPDWTANLISKDSTAKAIIKTNQDMVICGIQFVETALHQTTPDHKISWLINEGDSIKAGSQLCTIEGNARGLLTAERTALNFLQTLSATATITREYVTAIANLDTQIMDTRKTIPGLRYAQKYAVRVGGGHNQRIGLFDGVLIKENHIIAHGGIDAVLEHAFKITPAHIPIQIEVENFTELKQAVARGARLILLDNMSTAEISECVSYCKDKDVILEVSGNVNLANVKDYALCGVNRISIGSLTKNIQAIDLSMRFI</sequence>
<protein>
    <recommendedName>
        <fullName evidence="11">Probable nicotinate-nucleotide pyrophosphorylase [carboxylating]</fullName>
        <ecNumber evidence="5">2.4.2.19</ecNumber>
    </recommendedName>
    <alternativeName>
        <fullName evidence="9">Quinolinate phosphoribosyltransferase [decarboxylating]</fullName>
    </alternativeName>
</protein>
<evidence type="ECO:0000259" key="13">
    <source>
        <dbReference type="Pfam" id="PF01729"/>
    </source>
</evidence>
<evidence type="ECO:0000256" key="7">
    <source>
        <dbReference type="ARBA" id="ARBA00022676"/>
    </source>
</evidence>
<evidence type="ECO:0000256" key="1">
    <source>
        <dbReference type="ARBA" id="ARBA00003237"/>
    </source>
</evidence>
<name>A0A2I7N7H7_9NEIS</name>
<dbReference type="NCBIfam" id="TIGR00078">
    <property type="entry name" value="nadC"/>
    <property type="match status" value="1"/>
</dbReference>
<evidence type="ECO:0000256" key="6">
    <source>
        <dbReference type="ARBA" id="ARBA00022642"/>
    </source>
</evidence>
<dbReference type="OrthoDB" id="9782546at2"/>
<dbReference type="AlphaFoldDB" id="A0A2I7N7H7"/>
<evidence type="ECO:0000256" key="4">
    <source>
        <dbReference type="ARBA" id="ARBA00011218"/>
    </source>
</evidence>
<comment type="function">
    <text evidence="1">Involved in the catabolism of quinolinic acid (QA).</text>
</comment>
<dbReference type="InterPro" id="IPR036068">
    <property type="entry name" value="Nicotinate_pribotase-like_C"/>
</dbReference>
<dbReference type="Pfam" id="PF02749">
    <property type="entry name" value="QRPTase_N"/>
    <property type="match status" value="1"/>
</dbReference>
<organism evidence="15 16">
    <name type="scientific">Aquella oligotrophica</name>
    <dbReference type="NCBI Taxonomy" id="2067065"/>
    <lineage>
        <taxon>Bacteria</taxon>
        <taxon>Pseudomonadati</taxon>
        <taxon>Pseudomonadota</taxon>
        <taxon>Betaproteobacteria</taxon>
        <taxon>Neisseriales</taxon>
        <taxon>Neisseriaceae</taxon>
        <taxon>Aquella</taxon>
    </lineage>
</organism>
<keyword evidence="8 12" id="KW-0808">Transferase</keyword>
<dbReference type="SUPFAM" id="SSF51690">
    <property type="entry name" value="Nicotinate/Quinolinate PRTase C-terminal domain-like"/>
    <property type="match status" value="1"/>
</dbReference>
<comment type="similarity">
    <text evidence="3 12">Belongs to the NadC/ModD family.</text>
</comment>
<dbReference type="CDD" id="cd01572">
    <property type="entry name" value="QPRTase"/>
    <property type="match status" value="1"/>
</dbReference>
<dbReference type="EMBL" id="CP024847">
    <property type="protein sequence ID" value="AUR52409.1"/>
    <property type="molecule type" value="Genomic_DNA"/>
</dbReference>
<dbReference type="GO" id="GO:0005737">
    <property type="term" value="C:cytoplasm"/>
    <property type="evidence" value="ECO:0007669"/>
    <property type="project" value="TreeGrafter"/>
</dbReference>
<comment type="subunit">
    <text evidence="4">Hexamer formed by 3 homodimers.</text>
</comment>
<comment type="pathway">
    <text evidence="2">Cofactor biosynthesis; NAD(+) biosynthesis; nicotinate D-ribonucleotide from quinolinate: step 1/1.</text>
</comment>
<dbReference type="PANTHER" id="PTHR32179:SF3">
    <property type="entry name" value="NICOTINATE-NUCLEOTIDE PYROPHOSPHORYLASE [CARBOXYLATING]"/>
    <property type="match status" value="1"/>
</dbReference>
<evidence type="ECO:0000256" key="10">
    <source>
        <dbReference type="ARBA" id="ARBA00047445"/>
    </source>
</evidence>
<dbReference type="RefSeq" id="WP_102951702.1">
    <property type="nucleotide sequence ID" value="NZ_CP024847.1"/>
</dbReference>
<dbReference type="InterPro" id="IPR002638">
    <property type="entry name" value="Quinolinate_PRibosylTrfase_C"/>
</dbReference>
<evidence type="ECO:0000256" key="8">
    <source>
        <dbReference type="ARBA" id="ARBA00022679"/>
    </source>
</evidence>
<dbReference type="GO" id="GO:0009435">
    <property type="term" value="P:NAD+ biosynthetic process"/>
    <property type="evidence" value="ECO:0007669"/>
    <property type="project" value="UniProtKB-UniPathway"/>
</dbReference>
<evidence type="ECO:0000256" key="2">
    <source>
        <dbReference type="ARBA" id="ARBA00004893"/>
    </source>
</evidence>
<evidence type="ECO:0000256" key="3">
    <source>
        <dbReference type="ARBA" id="ARBA00009400"/>
    </source>
</evidence>
<gene>
    <name evidence="15" type="primary">nadC</name>
    <name evidence="15" type="ORF">CUN60_08890</name>
</gene>
<keyword evidence="6" id="KW-0662">Pyridine nucleotide biosynthesis</keyword>
<dbReference type="EC" id="2.4.2.19" evidence="5"/>
<dbReference type="InterPro" id="IPR004393">
    <property type="entry name" value="NadC"/>
</dbReference>
<dbReference type="InterPro" id="IPR013785">
    <property type="entry name" value="Aldolase_TIM"/>
</dbReference>
<evidence type="ECO:0000259" key="14">
    <source>
        <dbReference type="Pfam" id="PF02749"/>
    </source>
</evidence>
<dbReference type="UniPathway" id="UPA00253">
    <property type="reaction ID" value="UER00331"/>
</dbReference>
<dbReference type="InterPro" id="IPR037128">
    <property type="entry name" value="Quinolinate_PRibosylTase_N_sf"/>
</dbReference>
<dbReference type="GO" id="GO:0034213">
    <property type="term" value="P:quinolinate catabolic process"/>
    <property type="evidence" value="ECO:0007669"/>
    <property type="project" value="TreeGrafter"/>
</dbReference>
<evidence type="ECO:0000256" key="12">
    <source>
        <dbReference type="PIRNR" id="PIRNR006250"/>
    </source>
</evidence>
<keyword evidence="16" id="KW-1185">Reference proteome</keyword>
<evidence type="ECO:0000313" key="16">
    <source>
        <dbReference type="Proteomes" id="UP000236655"/>
    </source>
</evidence>
<dbReference type="GO" id="GO:0004514">
    <property type="term" value="F:nicotinate-nucleotide diphosphorylase (carboxylating) activity"/>
    <property type="evidence" value="ECO:0007669"/>
    <property type="project" value="UniProtKB-EC"/>
</dbReference>
<dbReference type="Proteomes" id="UP000236655">
    <property type="component" value="Chromosome"/>
</dbReference>
<dbReference type="InterPro" id="IPR022412">
    <property type="entry name" value="Quinolinate_PRibosylTrfase_N"/>
</dbReference>
<feature type="domain" description="Quinolinate phosphoribosyl transferase C-terminal" evidence="13">
    <location>
        <begin position="114"/>
        <end position="279"/>
    </location>
</feature>
<comment type="catalytic activity">
    <reaction evidence="10">
        <text>nicotinate beta-D-ribonucleotide + CO2 + diphosphate = quinolinate + 5-phospho-alpha-D-ribose 1-diphosphate + 2 H(+)</text>
        <dbReference type="Rhea" id="RHEA:12733"/>
        <dbReference type="ChEBI" id="CHEBI:15378"/>
        <dbReference type="ChEBI" id="CHEBI:16526"/>
        <dbReference type="ChEBI" id="CHEBI:29959"/>
        <dbReference type="ChEBI" id="CHEBI:33019"/>
        <dbReference type="ChEBI" id="CHEBI:57502"/>
        <dbReference type="ChEBI" id="CHEBI:58017"/>
        <dbReference type="EC" id="2.4.2.19"/>
    </reaction>
</comment>
<dbReference type="PANTHER" id="PTHR32179">
    <property type="entry name" value="NICOTINATE-NUCLEOTIDE PYROPHOSPHORYLASE [CARBOXYLATING]"/>
    <property type="match status" value="1"/>
</dbReference>
<dbReference type="Gene3D" id="3.20.20.70">
    <property type="entry name" value="Aldolase class I"/>
    <property type="match status" value="1"/>
</dbReference>
<evidence type="ECO:0000313" key="15">
    <source>
        <dbReference type="EMBL" id="AUR52409.1"/>
    </source>
</evidence>
<feature type="domain" description="Quinolinate phosphoribosyl transferase N-terminal" evidence="14">
    <location>
        <begin position="27"/>
        <end position="111"/>
    </location>
</feature>